<keyword evidence="2" id="KW-1185">Reference proteome</keyword>
<proteinExistence type="predicted"/>
<dbReference type="Proteomes" id="UP001338582">
    <property type="component" value="Chromosome 1"/>
</dbReference>
<evidence type="ECO:0000313" key="1">
    <source>
        <dbReference type="EMBL" id="WPK23585.1"/>
    </source>
</evidence>
<protein>
    <submittedName>
        <fullName evidence="1">Uncharacterized protein</fullName>
    </submittedName>
</protein>
<reference evidence="1 2" key="1">
    <citation type="submission" date="2023-10" db="EMBL/GenBank/DDBJ databases">
        <title>Draft Genome Sequence of Candida saopaulonensis from a very Premature Infant with Sepsis.</title>
        <authorList>
            <person name="Ning Y."/>
            <person name="Dai R."/>
            <person name="Xiao M."/>
            <person name="Xu Y."/>
            <person name="Yan Q."/>
            <person name="Zhang L."/>
        </authorList>
    </citation>
    <scope>NUCLEOTIDE SEQUENCE [LARGE SCALE GENOMIC DNA]</scope>
    <source>
        <strain evidence="1 2">19XY460</strain>
    </source>
</reference>
<dbReference type="EMBL" id="CP138894">
    <property type="protein sequence ID" value="WPK23585.1"/>
    <property type="molecule type" value="Genomic_DNA"/>
</dbReference>
<accession>A0AAX4H528</accession>
<dbReference type="AlphaFoldDB" id="A0AAX4H528"/>
<gene>
    <name evidence="1" type="ORF">PUMCH_000826</name>
</gene>
<sequence length="435" mass="47929">MAAMAVAEPLHILTPRRPRINSFRKCLKKQECMCTAHPLEMSPSISFGESSVEESMSVCSDSDNSVDSSYNESIVSTALTEYSFMSTSLLACSLLKQTALRLPTTSPSVFTTLANAKATPYAVSVRPTQSKLLKLFRLKESLLADPLPELKRSLSSLASSVNTATLASESGEGNSPNSKWLHWKLLRNGSANGSTNGSSDNSLFSARKLFLALFMNYSMLGLLALSSVGPEHSDPSVHNDLFDEPSKNLTVEEELITYSEYSSDSPDVSSYNGSRARNREYRINCDFLKRYALDYSARANFLLPSTIEDVDIMVHKGNLSRFDTKYGLARISDMSREKLWNLVVLLPRGDAFPAQCIDSDNFVLDGEAESRYKSIVVKKGKYIPWAAHKTGLKPAGVLRGSKSLRSTSSPTLGKTVAQYTIKGWCNERWSDISAQ</sequence>
<evidence type="ECO:0000313" key="2">
    <source>
        <dbReference type="Proteomes" id="UP001338582"/>
    </source>
</evidence>
<dbReference type="KEGG" id="asau:88171894"/>
<organism evidence="1 2">
    <name type="scientific">Australozyma saopauloensis</name>
    <dbReference type="NCBI Taxonomy" id="291208"/>
    <lineage>
        <taxon>Eukaryota</taxon>
        <taxon>Fungi</taxon>
        <taxon>Dikarya</taxon>
        <taxon>Ascomycota</taxon>
        <taxon>Saccharomycotina</taxon>
        <taxon>Pichiomycetes</taxon>
        <taxon>Metschnikowiaceae</taxon>
        <taxon>Australozyma</taxon>
    </lineage>
</organism>
<name>A0AAX4H528_9ASCO</name>
<dbReference type="GeneID" id="88171894"/>
<dbReference type="RefSeq" id="XP_062875971.1">
    <property type="nucleotide sequence ID" value="XM_063019901.1"/>
</dbReference>